<feature type="region of interest" description="Disordered" evidence="1">
    <location>
        <begin position="214"/>
        <end position="240"/>
    </location>
</feature>
<dbReference type="Proteomes" id="UP000002640">
    <property type="component" value="Unassembled WGS sequence"/>
</dbReference>
<dbReference type="GeneID" id="20644696"/>
<dbReference type="EMBL" id="JH159151">
    <property type="protein sequence ID" value="EGZ27950.1"/>
    <property type="molecule type" value="Genomic_DNA"/>
</dbReference>
<evidence type="ECO:0000313" key="2">
    <source>
        <dbReference type="EMBL" id="EGZ27950.1"/>
    </source>
</evidence>
<organism evidence="2 3">
    <name type="scientific">Phytophthora sojae (strain P6497)</name>
    <name type="common">Soybean stem and root rot agent</name>
    <name type="synonym">Phytophthora megasperma f. sp. glycines</name>
    <dbReference type="NCBI Taxonomy" id="1094619"/>
    <lineage>
        <taxon>Eukaryota</taxon>
        <taxon>Sar</taxon>
        <taxon>Stramenopiles</taxon>
        <taxon>Oomycota</taxon>
        <taxon>Peronosporomycetes</taxon>
        <taxon>Peronosporales</taxon>
        <taxon>Peronosporaceae</taxon>
        <taxon>Phytophthora</taxon>
    </lineage>
</organism>
<dbReference type="OMA" id="EAYSHWI"/>
<protein>
    <recommendedName>
        <fullName evidence="4">PH domain-containing protein</fullName>
    </recommendedName>
</protein>
<sequence>MMAFSGVLKLKLGPFWFKTSILLVNVLTVGESARYVLRVERPAICGGPVELPIGRQGFAIKLLPQSSEDRRKLHFGIQYGTQGKTLRFLAPTAEVYRHWIEVLREAFKKSVKAAKRLRRRTASTIVSGHGDVDSDDHVQPARIKSVTDSMRGHRGSEALDSSTSEFYQHHSRADLPMGTSFDNTNDSLHEALTQCLQTCRARYAAAENAKTRGILRDRGDVDDTSSTDSSGGQTPISSTSSASCAQNAVFIDGNVDEGQQNVFCIATDRNGMKSFSVYTPPKAARTGQAPRTERVFKLSSTEWARWLARDIRDNEFLPEVFHLTSTSCNRLQLREIVAIAQPFFA</sequence>
<keyword evidence="3" id="KW-1185">Reference proteome</keyword>
<dbReference type="RefSeq" id="XP_009515225.1">
    <property type="nucleotide sequence ID" value="XM_009516930.1"/>
</dbReference>
<gene>
    <name evidence="2" type="ORF">PHYSODRAFT_321663</name>
</gene>
<dbReference type="SUPFAM" id="SSF50729">
    <property type="entry name" value="PH domain-like"/>
    <property type="match status" value="1"/>
</dbReference>
<proteinExistence type="predicted"/>
<dbReference type="AlphaFoldDB" id="G4YPH0"/>
<dbReference type="InParanoid" id="G4YPH0"/>
<accession>G4YPH0</accession>
<dbReference type="KEGG" id="psoj:PHYSODRAFT_321663"/>
<reference evidence="2 3" key="1">
    <citation type="journal article" date="2006" name="Science">
        <title>Phytophthora genome sequences uncover evolutionary origins and mechanisms of pathogenesis.</title>
        <authorList>
            <person name="Tyler B.M."/>
            <person name="Tripathy S."/>
            <person name="Zhang X."/>
            <person name="Dehal P."/>
            <person name="Jiang R.H."/>
            <person name="Aerts A."/>
            <person name="Arredondo F.D."/>
            <person name="Baxter L."/>
            <person name="Bensasson D."/>
            <person name="Beynon J.L."/>
            <person name="Chapman J."/>
            <person name="Damasceno C.M."/>
            <person name="Dorrance A.E."/>
            <person name="Dou D."/>
            <person name="Dickerman A.W."/>
            <person name="Dubchak I.L."/>
            <person name="Garbelotto M."/>
            <person name="Gijzen M."/>
            <person name="Gordon S.G."/>
            <person name="Govers F."/>
            <person name="Grunwald N.J."/>
            <person name="Huang W."/>
            <person name="Ivors K.L."/>
            <person name="Jones R.W."/>
            <person name="Kamoun S."/>
            <person name="Krampis K."/>
            <person name="Lamour K.H."/>
            <person name="Lee M.K."/>
            <person name="McDonald W.H."/>
            <person name="Medina M."/>
            <person name="Meijer H.J."/>
            <person name="Nordberg E.K."/>
            <person name="Maclean D.J."/>
            <person name="Ospina-Giraldo M.D."/>
            <person name="Morris P.F."/>
            <person name="Phuntumart V."/>
            <person name="Putnam N.H."/>
            <person name="Rash S."/>
            <person name="Rose J.K."/>
            <person name="Sakihama Y."/>
            <person name="Salamov A.A."/>
            <person name="Savidor A."/>
            <person name="Scheuring C.F."/>
            <person name="Smith B.M."/>
            <person name="Sobral B.W."/>
            <person name="Terry A."/>
            <person name="Torto-Alalibo T.A."/>
            <person name="Win J."/>
            <person name="Xu Z."/>
            <person name="Zhang H."/>
            <person name="Grigoriev I.V."/>
            <person name="Rokhsar D.S."/>
            <person name="Boore J.L."/>
        </authorList>
    </citation>
    <scope>NUCLEOTIDE SEQUENCE [LARGE SCALE GENOMIC DNA]</scope>
    <source>
        <strain evidence="2 3">P6497</strain>
    </source>
</reference>
<evidence type="ECO:0000313" key="3">
    <source>
        <dbReference type="Proteomes" id="UP000002640"/>
    </source>
</evidence>
<name>G4YPH0_PHYSP</name>
<evidence type="ECO:0008006" key="4">
    <source>
        <dbReference type="Google" id="ProtNLM"/>
    </source>
</evidence>
<evidence type="ECO:0000256" key="1">
    <source>
        <dbReference type="SAM" id="MobiDB-lite"/>
    </source>
</evidence>